<organism evidence="2 3">
    <name type="scientific">Staphylococcus chromogenes</name>
    <name type="common">Staphylococcus hyicus subsp. chromogenes</name>
    <dbReference type="NCBI Taxonomy" id="46126"/>
    <lineage>
        <taxon>Bacteria</taxon>
        <taxon>Bacillati</taxon>
        <taxon>Bacillota</taxon>
        <taxon>Bacilli</taxon>
        <taxon>Bacillales</taxon>
        <taxon>Staphylococcaceae</taxon>
        <taxon>Staphylococcus</taxon>
    </lineage>
</organism>
<feature type="region of interest" description="Disordered" evidence="1">
    <location>
        <begin position="1"/>
        <end position="25"/>
    </location>
</feature>
<accession>A0ABD5AZ53</accession>
<feature type="compositionally biased region" description="Basic and acidic residues" evidence="1">
    <location>
        <begin position="1"/>
        <end position="11"/>
    </location>
</feature>
<comment type="caution">
    <text evidence="2">The sequence shown here is derived from an EMBL/GenBank/DDBJ whole genome shotgun (WGS) entry which is preliminary data.</text>
</comment>
<evidence type="ECO:0000313" key="2">
    <source>
        <dbReference type="EMBL" id="MDQ7176638.1"/>
    </source>
</evidence>
<protein>
    <submittedName>
        <fullName evidence="2">DNA repair protein Rad50</fullName>
    </submittedName>
</protein>
<name>A0ABD5AZ53_STACR</name>
<sequence>HIGWKEVHDDVDSSEAQKSFASETLKQKQEHLQTIQQLKKTQDDYQIETVSFEEELEHLSSQLVDDENFEKKKVYDQRLLELKEKRNLFDKMKTSFEQEA</sequence>
<evidence type="ECO:0000313" key="3">
    <source>
        <dbReference type="Proteomes" id="UP001240157"/>
    </source>
</evidence>
<feature type="non-terminal residue" evidence="2">
    <location>
        <position position="1"/>
    </location>
</feature>
<feature type="compositionally biased region" description="Polar residues" evidence="1">
    <location>
        <begin position="14"/>
        <end position="24"/>
    </location>
</feature>
<gene>
    <name evidence="2" type="ORF">RCF65_11705</name>
</gene>
<proteinExistence type="predicted"/>
<reference evidence="2 3" key="1">
    <citation type="submission" date="2023-08" db="EMBL/GenBank/DDBJ databases">
        <title>Whole genome sequencing of Staphylococcus chromogenes NNSch 2386.</title>
        <authorList>
            <person name="Kropotov V.S."/>
            <person name="Boriskina E.V."/>
            <person name="Gordinskaya N.A."/>
            <person name="Shkurkina I.S."/>
            <person name="Kryazhev D.V."/>
            <person name="Alekseeva A.E."/>
            <person name="Makhova M.A."/>
        </authorList>
    </citation>
    <scope>NUCLEOTIDE SEQUENCE [LARGE SCALE GENOMIC DNA]</scope>
    <source>
        <strain evidence="2 3">NNSch 2386</strain>
    </source>
</reference>
<dbReference type="Proteomes" id="UP001240157">
    <property type="component" value="Unassembled WGS sequence"/>
</dbReference>
<dbReference type="AlphaFoldDB" id="A0ABD5AZ53"/>
<dbReference type="EMBL" id="JAVGJF010000282">
    <property type="protein sequence ID" value="MDQ7176638.1"/>
    <property type="molecule type" value="Genomic_DNA"/>
</dbReference>
<evidence type="ECO:0000256" key="1">
    <source>
        <dbReference type="SAM" id="MobiDB-lite"/>
    </source>
</evidence>